<dbReference type="EMBL" id="BQFY01000007">
    <property type="protein sequence ID" value="GJJ82158.1"/>
    <property type="molecule type" value="Genomic_DNA"/>
</dbReference>
<name>A0ABD0BL52_ENTCL</name>
<gene>
    <name evidence="1" type="ORF">TUM16652_08570</name>
</gene>
<proteinExistence type="predicted"/>
<dbReference type="AlphaFoldDB" id="A0ABD0BL52"/>
<comment type="caution">
    <text evidence="1">The sequence shown here is derived from an EMBL/GenBank/DDBJ whole genome shotgun (WGS) entry which is preliminary data.</text>
</comment>
<dbReference type="Proteomes" id="UP001050241">
    <property type="component" value="Unassembled WGS sequence"/>
</dbReference>
<accession>A0ABD0BL52</accession>
<protein>
    <submittedName>
        <fullName evidence="1">Uncharacterized protein</fullName>
    </submittedName>
</protein>
<organism evidence="1 2">
    <name type="scientific">Enterobacter cloacae</name>
    <dbReference type="NCBI Taxonomy" id="550"/>
    <lineage>
        <taxon>Bacteria</taxon>
        <taxon>Pseudomonadati</taxon>
        <taxon>Pseudomonadota</taxon>
        <taxon>Gammaproteobacteria</taxon>
        <taxon>Enterobacterales</taxon>
        <taxon>Enterobacteriaceae</taxon>
        <taxon>Enterobacter</taxon>
        <taxon>Enterobacter cloacae complex</taxon>
    </lineage>
</organism>
<sequence length="64" mass="7229">MLKRDTRRHAAKAMLKHSGCYSNTLTLHMYAEDIKLYWLRNVTTADFPGMGKNSIATPESGCIL</sequence>
<evidence type="ECO:0000313" key="1">
    <source>
        <dbReference type="EMBL" id="GJJ82158.1"/>
    </source>
</evidence>
<reference evidence="1" key="1">
    <citation type="submission" date="2021-11" db="EMBL/GenBank/DDBJ databases">
        <title>WGS analysis for carbapenemase-producing Enterobacterales outbreak in a University Hospital, Japan.</title>
        <authorList>
            <person name="Tukada M."/>
            <person name="Miyazaki T."/>
            <person name="Aoki K."/>
            <person name="Yoshizawa S."/>
            <person name="Ishii Y."/>
            <person name="Tateda K."/>
        </authorList>
    </citation>
    <scope>NUCLEOTIDE SEQUENCE</scope>
    <source>
        <strain evidence="1">TUM16652</strain>
    </source>
</reference>
<evidence type="ECO:0000313" key="2">
    <source>
        <dbReference type="Proteomes" id="UP001050241"/>
    </source>
</evidence>